<protein>
    <submittedName>
        <fullName evidence="5">Putative sugar transferase</fullName>
    </submittedName>
</protein>
<feature type="domain" description="Galactosyltransferase C-terminal" evidence="4">
    <location>
        <begin position="156"/>
        <end position="199"/>
    </location>
</feature>
<dbReference type="eggNOG" id="COG1216">
    <property type="taxonomic scope" value="Bacteria"/>
</dbReference>
<gene>
    <name evidence="5" type="ORF">C41B8_01465</name>
</gene>
<dbReference type="SUPFAM" id="SSF53448">
    <property type="entry name" value="Nucleotide-diphospho-sugar transferases"/>
    <property type="match status" value="1"/>
</dbReference>
<dbReference type="PATRIC" id="fig|1304275.5.peg.297"/>
<evidence type="ECO:0000313" key="5">
    <source>
        <dbReference type="EMBL" id="KEZ79376.1"/>
    </source>
</evidence>
<comment type="caution">
    <text evidence="5">The sequence shown here is derived from an EMBL/GenBank/DDBJ whole genome shotgun (WGS) entry which is preliminary data.</text>
</comment>
<dbReference type="Pfam" id="PF02709">
    <property type="entry name" value="Glyco_transf_7C"/>
    <property type="match status" value="1"/>
</dbReference>
<keyword evidence="6" id="KW-1185">Reference proteome</keyword>
<keyword evidence="2" id="KW-0328">Glycosyltransferase</keyword>
<evidence type="ECO:0000256" key="3">
    <source>
        <dbReference type="ARBA" id="ARBA00022679"/>
    </source>
</evidence>
<reference evidence="5 6" key="1">
    <citation type="submission" date="2013-03" db="EMBL/GenBank/DDBJ databases">
        <title>Salinisphaera hydrothermalis C41B8 Genome Sequencing.</title>
        <authorList>
            <person name="Li C."/>
            <person name="Lai Q."/>
            <person name="Shao Z."/>
        </authorList>
    </citation>
    <scope>NUCLEOTIDE SEQUENCE [LARGE SCALE GENOMIC DNA]</scope>
    <source>
        <strain evidence="5 6">C41B8</strain>
    </source>
</reference>
<comment type="similarity">
    <text evidence="1">Belongs to the glycosyltransferase 2 family.</text>
</comment>
<dbReference type="PANTHER" id="PTHR43179:SF12">
    <property type="entry name" value="GALACTOFURANOSYLTRANSFERASE GLFT2"/>
    <property type="match status" value="1"/>
</dbReference>
<dbReference type="Gene3D" id="3.90.550.10">
    <property type="entry name" value="Spore Coat Polysaccharide Biosynthesis Protein SpsA, Chain A"/>
    <property type="match status" value="1"/>
</dbReference>
<sequence length="287" mass="31885">MATLVRGRHRHLINLMHGLNEQQSPPDELVIAWMQPEADARLPATRFPVRHIYVPGQALPLAAARNAAAAVAAHPGLIFLDVDCIPSRPLVDRYRRALASGPALYMGEVRYLPAGAVVFDPAGRLDGPRLDQRAVVHPARPAVPRGGIRHEPDHGQLWGLSFALHATDYFAAGGMDEGYIGYGGEETDYARRLAATGIPAYWVGNARAWHQHHAVHRPPLAHFDSIVANARRYRTIWGEWCMDYWLDLLAQDGFIDWQPDADELAVRRRPTTEEIRAARLGPEACFG</sequence>
<keyword evidence="3 5" id="KW-0808">Transferase</keyword>
<organism evidence="5 6">
    <name type="scientific">Salinisphaera hydrothermalis (strain C41B8)</name>
    <dbReference type="NCBI Taxonomy" id="1304275"/>
    <lineage>
        <taxon>Bacteria</taxon>
        <taxon>Pseudomonadati</taxon>
        <taxon>Pseudomonadota</taxon>
        <taxon>Gammaproteobacteria</taxon>
        <taxon>Salinisphaerales</taxon>
        <taxon>Salinisphaeraceae</taxon>
        <taxon>Salinisphaera</taxon>
    </lineage>
</organism>
<dbReference type="EMBL" id="APNK01000001">
    <property type="protein sequence ID" value="KEZ79376.1"/>
    <property type="molecule type" value="Genomic_DNA"/>
</dbReference>
<dbReference type="STRING" id="1304275.C41B8_01465"/>
<dbReference type="InterPro" id="IPR029044">
    <property type="entry name" value="Nucleotide-diphossugar_trans"/>
</dbReference>
<dbReference type="AlphaFoldDB" id="A0A084IRP2"/>
<name>A0A084IRP2_SALHC</name>
<evidence type="ECO:0000313" key="6">
    <source>
        <dbReference type="Proteomes" id="UP000028302"/>
    </source>
</evidence>
<evidence type="ECO:0000259" key="4">
    <source>
        <dbReference type="Pfam" id="PF02709"/>
    </source>
</evidence>
<accession>A0A084IRP2</accession>
<dbReference type="GO" id="GO:0016757">
    <property type="term" value="F:glycosyltransferase activity"/>
    <property type="evidence" value="ECO:0007669"/>
    <property type="project" value="UniProtKB-KW"/>
</dbReference>
<dbReference type="PANTHER" id="PTHR43179">
    <property type="entry name" value="RHAMNOSYLTRANSFERASE WBBL"/>
    <property type="match status" value="1"/>
</dbReference>
<proteinExistence type="inferred from homology"/>
<dbReference type="Proteomes" id="UP000028302">
    <property type="component" value="Unassembled WGS sequence"/>
</dbReference>
<evidence type="ECO:0000256" key="1">
    <source>
        <dbReference type="ARBA" id="ARBA00006739"/>
    </source>
</evidence>
<dbReference type="InterPro" id="IPR027791">
    <property type="entry name" value="Galactosyl_T_C"/>
</dbReference>
<evidence type="ECO:0000256" key="2">
    <source>
        <dbReference type="ARBA" id="ARBA00022676"/>
    </source>
</evidence>